<gene>
    <name evidence="1" type="ORF">C922_05693</name>
</gene>
<evidence type="ECO:0000313" key="1">
    <source>
        <dbReference type="EMBL" id="EUD63925.1"/>
    </source>
</evidence>
<name>W6ZXD9_9APIC</name>
<sequence length="108" mass="12767">MVSSESTNNISDISYRAEVLRISQNKPQKVKEEEENRKDKITKIFRLSCRDMGSSYSCISHLKYALFKFYWLSILIYQKDVTFLCGITEVEKERLNSNKARHNCYDLQ</sequence>
<dbReference type="GeneID" id="20040967"/>
<proteinExistence type="predicted"/>
<organism evidence="1 2">
    <name type="scientific">Plasmodium inui San Antonio 1</name>
    <dbReference type="NCBI Taxonomy" id="1237626"/>
    <lineage>
        <taxon>Eukaryota</taxon>
        <taxon>Sar</taxon>
        <taxon>Alveolata</taxon>
        <taxon>Apicomplexa</taxon>
        <taxon>Aconoidasida</taxon>
        <taxon>Haemosporida</taxon>
        <taxon>Plasmodiidae</taxon>
        <taxon>Plasmodium</taxon>
        <taxon>Plasmodium (Plasmodium)</taxon>
    </lineage>
</organism>
<evidence type="ECO:0000313" key="2">
    <source>
        <dbReference type="Proteomes" id="UP000030640"/>
    </source>
</evidence>
<dbReference type="RefSeq" id="XP_008819486.1">
    <property type="nucleotide sequence ID" value="XM_008821264.1"/>
</dbReference>
<keyword evidence="2" id="KW-1185">Reference proteome</keyword>
<protein>
    <submittedName>
        <fullName evidence="1">Uncharacterized protein</fullName>
    </submittedName>
</protein>
<dbReference type="AlphaFoldDB" id="W6ZXD9"/>
<dbReference type="Proteomes" id="UP000030640">
    <property type="component" value="Unassembled WGS sequence"/>
</dbReference>
<accession>W6ZXD9</accession>
<reference evidence="1 2" key="1">
    <citation type="submission" date="2013-02" db="EMBL/GenBank/DDBJ databases">
        <title>The Genome Sequence of Plasmodium inui San Antonio 1.</title>
        <authorList>
            <consortium name="The Broad Institute Genome Sequencing Platform"/>
            <consortium name="The Broad Institute Genome Sequencing Center for Infectious Disease"/>
            <person name="Neafsey D."/>
            <person name="Cheeseman I."/>
            <person name="Volkman S."/>
            <person name="Adams J."/>
            <person name="Walker B."/>
            <person name="Young S.K."/>
            <person name="Zeng Q."/>
            <person name="Gargeya S."/>
            <person name="Fitzgerald M."/>
            <person name="Haas B."/>
            <person name="Abouelleil A."/>
            <person name="Alvarado L."/>
            <person name="Arachchi H.M."/>
            <person name="Berlin A.M."/>
            <person name="Chapman S.B."/>
            <person name="Dewar J."/>
            <person name="Goldberg J."/>
            <person name="Griggs A."/>
            <person name="Gujja S."/>
            <person name="Hansen M."/>
            <person name="Howarth C."/>
            <person name="Imamovic A."/>
            <person name="Larimer J."/>
            <person name="McCowan C."/>
            <person name="Murphy C."/>
            <person name="Neiman D."/>
            <person name="Pearson M."/>
            <person name="Priest M."/>
            <person name="Roberts A."/>
            <person name="Saif S."/>
            <person name="Shea T."/>
            <person name="Sisk P."/>
            <person name="Sykes S."/>
            <person name="Wortman J."/>
            <person name="Nusbaum C."/>
            <person name="Birren B."/>
        </authorList>
    </citation>
    <scope>NUCLEOTIDE SEQUENCE [LARGE SCALE GENOMIC DNA]</scope>
    <source>
        <strain evidence="1 2">San Antonio 1</strain>
    </source>
</reference>
<dbReference type="EMBL" id="KI965597">
    <property type="protein sequence ID" value="EUD63925.1"/>
    <property type="molecule type" value="Genomic_DNA"/>
</dbReference>
<dbReference type="VEuPathDB" id="PlasmoDB:C922_05693"/>